<name>A1K2X5_AZOSB</name>
<reference evidence="2 3" key="1">
    <citation type="journal article" date="2006" name="Nat. Biotechnol.">
        <title>Complete genome of the mutualistic, N2-fixing grass endophyte Azoarcus sp. strain BH72.</title>
        <authorList>
            <person name="Krause A."/>
            <person name="Ramakumar A."/>
            <person name="Bartels D."/>
            <person name="Battistoni F."/>
            <person name="Bekel T."/>
            <person name="Boch J."/>
            <person name="Boehm M."/>
            <person name="Friedrich F."/>
            <person name="Hurek T."/>
            <person name="Krause L."/>
            <person name="Linke B."/>
            <person name="McHardy A.C."/>
            <person name="Sarkar A."/>
            <person name="Schneiker S."/>
            <person name="Syed A.A."/>
            <person name="Thauer R."/>
            <person name="Vorhoelter F.-J."/>
            <person name="Weidner S."/>
            <person name="Puehler A."/>
            <person name="Reinhold-Hurek B."/>
            <person name="Kaiser O."/>
            <person name="Goesmann A."/>
        </authorList>
    </citation>
    <scope>NUCLEOTIDE SEQUENCE [LARGE SCALE GENOMIC DNA]</scope>
    <source>
        <strain evidence="2 3">BH72</strain>
    </source>
</reference>
<dbReference type="RefSeq" id="WP_011764298.1">
    <property type="nucleotide sequence ID" value="NC_008702.1"/>
</dbReference>
<accession>A1K2X5</accession>
<dbReference type="eggNOG" id="ENOG5032XPP">
    <property type="taxonomic scope" value="Bacteria"/>
</dbReference>
<organism evidence="2 3">
    <name type="scientific">Azoarcus sp. (strain BH72)</name>
    <dbReference type="NCBI Taxonomy" id="418699"/>
    <lineage>
        <taxon>Bacteria</taxon>
        <taxon>Pseudomonadati</taxon>
        <taxon>Pseudomonadota</taxon>
        <taxon>Betaproteobacteria</taxon>
        <taxon>Rhodocyclales</taxon>
        <taxon>Zoogloeaceae</taxon>
        <taxon>Azoarcus</taxon>
    </lineage>
</organism>
<sequence>MTDATLDTSRDTAPTAAATSQNIPPSLSETLFKLCAETLPLPGHATLLDGLRKAGGPEFSPRVSRGGWFRPGRILDAEGNCVAEDALAWLEQAWLEADEDGDSFLERHAEAGYVLTLQQGVSHYLVAPWGKGAAEFLQLEIEELQEVSSHVLGAGGETPLTAEALLDRPPRAPAPTPLGEPRYLLRRLTDIAQFVGRIQEQAGKPAPILRFLADWQASSAGQQRRFCDHWVLALTEHLDRYHQTRYGATPVAAHAPVWTGIPANRGTLLARELHDFDRAAGYGFAWYFHMVGSRRVPRSIAPVIAADLADGMAYLPERDAALVLAWVREAYTA</sequence>
<dbReference type="HOGENOM" id="CLU_075253_0_0_4"/>
<dbReference type="Proteomes" id="UP000002588">
    <property type="component" value="Chromosome"/>
</dbReference>
<feature type="region of interest" description="Disordered" evidence="1">
    <location>
        <begin position="1"/>
        <end position="22"/>
    </location>
</feature>
<gene>
    <name evidence="2" type="ordered locus">azo0563</name>
</gene>
<dbReference type="STRING" id="62928.azo0563"/>
<evidence type="ECO:0000313" key="2">
    <source>
        <dbReference type="EMBL" id="CAL93180.1"/>
    </source>
</evidence>
<dbReference type="KEGG" id="azo:azo0563"/>
<dbReference type="AlphaFoldDB" id="A1K2X5"/>
<keyword evidence="3" id="KW-1185">Reference proteome</keyword>
<evidence type="ECO:0000256" key="1">
    <source>
        <dbReference type="SAM" id="MobiDB-lite"/>
    </source>
</evidence>
<proteinExistence type="predicted"/>
<protein>
    <submittedName>
        <fullName evidence="2">Uncharacterized protein</fullName>
    </submittedName>
</protein>
<evidence type="ECO:0000313" key="3">
    <source>
        <dbReference type="Proteomes" id="UP000002588"/>
    </source>
</evidence>
<dbReference type="EMBL" id="AM406670">
    <property type="protein sequence ID" value="CAL93180.1"/>
    <property type="molecule type" value="Genomic_DNA"/>
</dbReference>